<name>A0A498R434_9FIRM</name>
<organism evidence="2 3">
    <name type="scientific">Lucifera butyrica</name>
    <dbReference type="NCBI Taxonomy" id="1351585"/>
    <lineage>
        <taxon>Bacteria</taxon>
        <taxon>Bacillati</taxon>
        <taxon>Bacillota</taxon>
        <taxon>Negativicutes</taxon>
        <taxon>Veillonellales</taxon>
        <taxon>Veillonellaceae</taxon>
        <taxon>Lucifera</taxon>
    </lineage>
</organism>
<sequence length="81" mass="9299">MAEIRPVDERVDQVKIIEVIQVVVCKGQGTQESPGRRVEKFFKTDGTFIGQIDPCERANREPKKQLSPQLFQQESNAIKRE</sequence>
<reference evidence="2 3" key="1">
    <citation type="submission" date="2018-06" db="EMBL/GenBank/DDBJ databases">
        <authorList>
            <person name="Strepis N."/>
        </authorList>
    </citation>
    <scope>NUCLEOTIDE SEQUENCE [LARGE SCALE GENOMIC DNA]</scope>
    <source>
        <strain evidence="2">LUCI</strain>
    </source>
</reference>
<keyword evidence="3" id="KW-1185">Reference proteome</keyword>
<gene>
    <name evidence="2" type="ORF">LUCI_0817</name>
</gene>
<feature type="compositionally biased region" description="Basic and acidic residues" evidence="1">
    <location>
        <begin position="54"/>
        <end position="64"/>
    </location>
</feature>
<dbReference type="EMBL" id="UPPP01000057">
    <property type="protein sequence ID" value="VBB05607.1"/>
    <property type="molecule type" value="Genomic_DNA"/>
</dbReference>
<dbReference type="RefSeq" id="WP_126720571.1">
    <property type="nucleotide sequence ID" value="NZ_UPPP01000057.1"/>
</dbReference>
<evidence type="ECO:0000313" key="2">
    <source>
        <dbReference type="EMBL" id="VBB05607.1"/>
    </source>
</evidence>
<dbReference type="Proteomes" id="UP000277811">
    <property type="component" value="Unassembled WGS sequence"/>
</dbReference>
<feature type="region of interest" description="Disordered" evidence="1">
    <location>
        <begin position="52"/>
        <end position="81"/>
    </location>
</feature>
<protein>
    <submittedName>
        <fullName evidence="2">Uncharacterized protein</fullName>
    </submittedName>
</protein>
<proteinExistence type="predicted"/>
<evidence type="ECO:0000313" key="3">
    <source>
        <dbReference type="Proteomes" id="UP000277811"/>
    </source>
</evidence>
<accession>A0A498R434</accession>
<feature type="compositionally biased region" description="Polar residues" evidence="1">
    <location>
        <begin position="66"/>
        <end position="81"/>
    </location>
</feature>
<dbReference type="AlphaFoldDB" id="A0A498R434"/>
<evidence type="ECO:0000256" key="1">
    <source>
        <dbReference type="SAM" id="MobiDB-lite"/>
    </source>
</evidence>